<dbReference type="AlphaFoldDB" id="A0AAX2CDP4"/>
<gene>
    <name evidence="2" type="ORF">BCB44BAC_00932</name>
</gene>
<reference evidence="2 3" key="1">
    <citation type="submission" date="2016-08" db="EMBL/GenBank/DDBJ databases">
        <authorList>
            <person name="Loux V."/>
            <person name="Rue O."/>
        </authorList>
    </citation>
    <scope>NUCLEOTIDE SEQUENCE [LARGE SCALE GENOMIC DNA]</scope>
    <source>
        <strain evidence="2 3">AFSSA_08CEB44bac</strain>
    </source>
</reference>
<name>A0AAX2CDP4_9BACI</name>
<dbReference type="InterPro" id="IPR016181">
    <property type="entry name" value="Acyl_CoA_acyltransferase"/>
</dbReference>
<protein>
    <submittedName>
        <fullName evidence="2">GCN5-related N-acetyltransferase</fullName>
    </submittedName>
</protein>
<comment type="caution">
    <text evidence="2">The sequence shown here is derived from an EMBL/GenBank/DDBJ whole genome shotgun (WGS) entry which is preliminary data.</text>
</comment>
<accession>A0AAX2CDP4</accession>
<dbReference type="Gene3D" id="3.40.630.30">
    <property type="match status" value="1"/>
</dbReference>
<dbReference type="InterPro" id="IPR000182">
    <property type="entry name" value="GNAT_dom"/>
</dbReference>
<dbReference type="SUPFAM" id="SSF55729">
    <property type="entry name" value="Acyl-CoA N-acyltransferases (Nat)"/>
    <property type="match status" value="1"/>
</dbReference>
<dbReference type="EMBL" id="FMIK01000018">
    <property type="protein sequence ID" value="SCL86435.1"/>
    <property type="molecule type" value="Genomic_DNA"/>
</dbReference>
<sequence>MRNVVIDTEWNREDPSYIRKRLGEYNIKHLSEKDMNFIGEDFCFKIKDEEGNILGGISGNTKMQSLVIQFLWIDESLQGKGFGKKLIKKAEKFAVEKKCRIIKVDTFSFQAPDFYKNLGFEVYGTVEDFPEGHNHYFLFKKL</sequence>
<dbReference type="GO" id="GO:0016747">
    <property type="term" value="F:acyltransferase activity, transferring groups other than amino-acyl groups"/>
    <property type="evidence" value="ECO:0007669"/>
    <property type="project" value="InterPro"/>
</dbReference>
<feature type="domain" description="N-acetyltransferase" evidence="1">
    <location>
        <begin position="2"/>
        <end position="142"/>
    </location>
</feature>
<dbReference type="CDD" id="cd04301">
    <property type="entry name" value="NAT_SF"/>
    <property type="match status" value="1"/>
</dbReference>
<dbReference type="PROSITE" id="PS51186">
    <property type="entry name" value="GNAT"/>
    <property type="match status" value="1"/>
</dbReference>
<dbReference type="Proteomes" id="UP000242164">
    <property type="component" value="Unassembled WGS sequence"/>
</dbReference>
<proteinExistence type="predicted"/>
<dbReference type="RefSeq" id="WP_011983918.1">
    <property type="nucleotide sequence ID" value="NZ_CP024109.1"/>
</dbReference>
<evidence type="ECO:0000259" key="1">
    <source>
        <dbReference type="PROSITE" id="PS51186"/>
    </source>
</evidence>
<dbReference type="Pfam" id="PF00583">
    <property type="entry name" value="Acetyltransf_1"/>
    <property type="match status" value="1"/>
</dbReference>
<organism evidence="2 3">
    <name type="scientific">Bacillus cytotoxicus</name>
    <dbReference type="NCBI Taxonomy" id="580165"/>
    <lineage>
        <taxon>Bacteria</taxon>
        <taxon>Bacillati</taxon>
        <taxon>Bacillota</taxon>
        <taxon>Bacilli</taxon>
        <taxon>Bacillales</taxon>
        <taxon>Bacillaceae</taxon>
        <taxon>Bacillus</taxon>
        <taxon>Bacillus cereus group</taxon>
    </lineage>
</organism>
<evidence type="ECO:0000313" key="3">
    <source>
        <dbReference type="Proteomes" id="UP000242164"/>
    </source>
</evidence>
<evidence type="ECO:0000313" key="2">
    <source>
        <dbReference type="EMBL" id="SCL86435.1"/>
    </source>
</evidence>